<dbReference type="Proteomes" id="UP000694886">
    <property type="component" value="Chromosome 8"/>
</dbReference>
<reference evidence="2" key="2">
    <citation type="submission" date="2025-08" db="UniProtKB">
        <authorList>
            <consortium name="RefSeq"/>
        </authorList>
    </citation>
    <scope>IDENTIFICATION</scope>
</reference>
<dbReference type="GeneID" id="18592223"/>
<dbReference type="Gramene" id="Tc08v2_t009560.1">
    <property type="protein sequence ID" value="Tc08v2_p009560.1"/>
    <property type="gene ID" value="Tc08v2_g009560"/>
</dbReference>
<organism evidence="1 2">
    <name type="scientific">Theobroma cacao</name>
    <name type="common">Cacao</name>
    <name type="synonym">Cocoa</name>
    <dbReference type="NCBI Taxonomy" id="3641"/>
    <lineage>
        <taxon>Eukaryota</taxon>
        <taxon>Viridiplantae</taxon>
        <taxon>Streptophyta</taxon>
        <taxon>Embryophyta</taxon>
        <taxon>Tracheophyta</taxon>
        <taxon>Spermatophyta</taxon>
        <taxon>Magnoliopsida</taxon>
        <taxon>eudicotyledons</taxon>
        <taxon>Gunneridae</taxon>
        <taxon>Pentapetalae</taxon>
        <taxon>rosids</taxon>
        <taxon>malvids</taxon>
        <taxon>Malvales</taxon>
        <taxon>Malvaceae</taxon>
        <taxon>Byttnerioideae</taxon>
        <taxon>Theobroma</taxon>
    </lineage>
</organism>
<dbReference type="RefSeq" id="XP_017980972.1">
    <property type="nucleotide sequence ID" value="XM_018125483.1"/>
</dbReference>
<gene>
    <name evidence="2" type="primary">LOC18592223</name>
</gene>
<dbReference type="AlphaFoldDB" id="A0AB32WMV1"/>
<dbReference type="PANTHER" id="PTHR35506:SF1">
    <property type="entry name" value="OS02G0135600 PROTEIN"/>
    <property type="match status" value="1"/>
</dbReference>
<reference evidence="1" key="1">
    <citation type="journal article" date="1997" name="Nucleic Acids Res.">
        <title>tRNAscan-SE: a program for improved detection of transfer RNA genes in genomic sequence.</title>
        <authorList>
            <person name="Lowe T.M."/>
            <person name="Eddy S.R."/>
        </authorList>
    </citation>
    <scope>NUCLEOTIDE SEQUENCE [LARGE SCALE GENOMIC DNA]</scope>
    <source>
        <strain evidence="1">r\B97-61/B2</strain>
    </source>
</reference>
<name>A0AB32WMV1_THECC</name>
<proteinExistence type="predicted"/>
<sequence>MANKPSRGLVLYGDGLARFIEPSHAHLHSLASKANCGFLSLPNAPPSESEDDRIVREFAVLMDACEAYFNQNGQLSTEAKFQKSSLIPTMSDRFMGMRAALLTNSYELLGLLGFQEGKILDTSQFDLVIVHIGSEENLNDEKGKGTAGDIEFMNALLGAIMHVAQLGTEIASCLHLSLVMSYGYVSKVDEFGLSILSNNYENNSPLSTLFPHQSLLFVIAGSRVKIIKTVALSF</sequence>
<dbReference type="PANTHER" id="PTHR35506">
    <property type="entry name" value="OS02G0135600 PROTEIN"/>
    <property type="match status" value="1"/>
</dbReference>
<protein>
    <submittedName>
        <fullName evidence="2">Uncharacterized protein LOC18592223</fullName>
    </submittedName>
</protein>
<evidence type="ECO:0000313" key="1">
    <source>
        <dbReference type="Proteomes" id="UP000694886"/>
    </source>
</evidence>
<accession>A0AB32WMV1</accession>
<dbReference type="KEGG" id="tcc:18592223"/>
<evidence type="ECO:0000313" key="2">
    <source>
        <dbReference type="RefSeq" id="XP_017980972.1"/>
    </source>
</evidence>